<protein>
    <recommendedName>
        <fullName evidence="4">Type IV secretion system protein VirB7</fullName>
    </recommendedName>
</protein>
<reference evidence="3" key="1">
    <citation type="journal article" date="2019" name="Int. J. Syst. Evol. Microbiol.">
        <title>The Global Catalogue of Microorganisms (GCM) 10K type strain sequencing project: providing services to taxonomists for standard genome sequencing and annotation.</title>
        <authorList>
            <consortium name="The Broad Institute Genomics Platform"/>
            <consortium name="The Broad Institute Genome Sequencing Center for Infectious Disease"/>
            <person name="Wu L."/>
            <person name="Ma J."/>
        </authorList>
    </citation>
    <scope>NUCLEOTIDE SEQUENCE [LARGE SCALE GENOMIC DNA]</scope>
    <source>
        <strain evidence="3">CECT 7131</strain>
    </source>
</reference>
<evidence type="ECO:0000256" key="1">
    <source>
        <dbReference type="SAM" id="SignalP"/>
    </source>
</evidence>
<sequence>MMKPALLLSLLALAACAGFTEAPACRGEVFRLNPSRMVPPANLAATAPVVAPAGSVMR</sequence>
<dbReference type="EMBL" id="JAUFPN010000030">
    <property type="protein sequence ID" value="MDN3563393.1"/>
    <property type="molecule type" value="Genomic_DNA"/>
</dbReference>
<gene>
    <name evidence="2" type="ORF">QWZ14_03270</name>
</gene>
<keyword evidence="3" id="KW-1185">Reference proteome</keyword>
<keyword evidence="1" id="KW-0732">Signal</keyword>
<feature type="signal peptide" evidence="1">
    <location>
        <begin position="1"/>
        <end position="17"/>
    </location>
</feature>
<evidence type="ECO:0008006" key="4">
    <source>
        <dbReference type="Google" id="ProtNLM"/>
    </source>
</evidence>
<organism evidence="2 3">
    <name type="scientific">Paeniroseomonas aquatica</name>
    <dbReference type="NCBI Taxonomy" id="373043"/>
    <lineage>
        <taxon>Bacteria</taxon>
        <taxon>Pseudomonadati</taxon>
        <taxon>Pseudomonadota</taxon>
        <taxon>Alphaproteobacteria</taxon>
        <taxon>Acetobacterales</taxon>
        <taxon>Acetobacteraceae</taxon>
        <taxon>Paeniroseomonas</taxon>
    </lineage>
</organism>
<evidence type="ECO:0000313" key="3">
    <source>
        <dbReference type="Proteomes" id="UP001529369"/>
    </source>
</evidence>
<proteinExistence type="predicted"/>
<dbReference type="PROSITE" id="PS51257">
    <property type="entry name" value="PROKAR_LIPOPROTEIN"/>
    <property type="match status" value="1"/>
</dbReference>
<feature type="chain" id="PRO_5045723142" description="Type IV secretion system protein VirB7" evidence="1">
    <location>
        <begin position="18"/>
        <end position="58"/>
    </location>
</feature>
<name>A0ABT8A0X7_9PROT</name>
<accession>A0ABT8A0X7</accession>
<comment type="caution">
    <text evidence="2">The sequence shown here is derived from an EMBL/GenBank/DDBJ whole genome shotgun (WGS) entry which is preliminary data.</text>
</comment>
<evidence type="ECO:0000313" key="2">
    <source>
        <dbReference type="EMBL" id="MDN3563393.1"/>
    </source>
</evidence>
<dbReference type="Proteomes" id="UP001529369">
    <property type="component" value="Unassembled WGS sequence"/>
</dbReference>